<reference evidence="2" key="1">
    <citation type="journal article" date="2022" name="bioRxiv">
        <title>Sequencing and chromosome-scale assembly of the giantPleurodeles waltlgenome.</title>
        <authorList>
            <person name="Brown T."/>
            <person name="Elewa A."/>
            <person name="Iarovenko S."/>
            <person name="Subramanian E."/>
            <person name="Araus A.J."/>
            <person name="Petzold A."/>
            <person name="Susuki M."/>
            <person name="Suzuki K.-i.T."/>
            <person name="Hayashi T."/>
            <person name="Toyoda A."/>
            <person name="Oliveira C."/>
            <person name="Osipova E."/>
            <person name="Leigh N.D."/>
            <person name="Simon A."/>
            <person name="Yun M.H."/>
        </authorList>
    </citation>
    <scope>NUCLEOTIDE SEQUENCE</scope>
    <source>
        <strain evidence="2">20211129_DDA</strain>
        <tissue evidence="2">Liver</tissue>
    </source>
</reference>
<proteinExistence type="predicted"/>
<sequence>MELTDYKKHAQLLSGKLRARGYPDHLLRRADKRARVSPRETLLHPSSRSIGGVGCVSFPASFVPWLRGGPPPPEPSRAEPTGPQDVRRAAHTGAETHTARAQHRARGCPRPRLLLPILTQGTHATSPPRQPLHPLQARARNSARVGACRPPTPDPHRPRTRPTGTSDFSLLPSLVSGTAQRRLYSASRCGLHSSSSPRRGRVAPPAVFSVICAGSLMRIMSSISRVIRCDVSVVWDGSIIRIDVGHERSSRSHDRSRRHLGHAPDFDPLTSSS</sequence>
<feature type="region of interest" description="Disordered" evidence="1">
    <location>
        <begin position="66"/>
        <end position="106"/>
    </location>
</feature>
<evidence type="ECO:0000313" key="2">
    <source>
        <dbReference type="EMBL" id="KAJ1179973.1"/>
    </source>
</evidence>
<accession>A0AAV7TTN7</accession>
<feature type="region of interest" description="Disordered" evidence="1">
    <location>
        <begin position="139"/>
        <end position="171"/>
    </location>
</feature>
<evidence type="ECO:0000313" key="3">
    <source>
        <dbReference type="Proteomes" id="UP001066276"/>
    </source>
</evidence>
<gene>
    <name evidence="2" type="ORF">NDU88_005201</name>
</gene>
<dbReference type="Proteomes" id="UP001066276">
    <property type="component" value="Chromosome 3_2"/>
</dbReference>
<keyword evidence="3" id="KW-1185">Reference proteome</keyword>
<name>A0AAV7TTN7_PLEWA</name>
<evidence type="ECO:0000256" key="1">
    <source>
        <dbReference type="SAM" id="MobiDB-lite"/>
    </source>
</evidence>
<protein>
    <submittedName>
        <fullName evidence="2">Uncharacterized protein</fullName>
    </submittedName>
</protein>
<organism evidence="2 3">
    <name type="scientific">Pleurodeles waltl</name>
    <name type="common">Iberian ribbed newt</name>
    <dbReference type="NCBI Taxonomy" id="8319"/>
    <lineage>
        <taxon>Eukaryota</taxon>
        <taxon>Metazoa</taxon>
        <taxon>Chordata</taxon>
        <taxon>Craniata</taxon>
        <taxon>Vertebrata</taxon>
        <taxon>Euteleostomi</taxon>
        <taxon>Amphibia</taxon>
        <taxon>Batrachia</taxon>
        <taxon>Caudata</taxon>
        <taxon>Salamandroidea</taxon>
        <taxon>Salamandridae</taxon>
        <taxon>Pleurodelinae</taxon>
        <taxon>Pleurodeles</taxon>
    </lineage>
</organism>
<dbReference type="AlphaFoldDB" id="A0AAV7TTN7"/>
<dbReference type="EMBL" id="JANPWB010000006">
    <property type="protein sequence ID" value="KAJ1179973.1"/>
    <property type="molecule type" value="Genomic_DNA"/>
</dbReference>
<feature type="region of interest" description="Disordered" evidence="1">
    <location>
        <begin position="246"/>
        <end position="273"/>
    </location>
</feature>
<comment type="caution">
    <text evidence="2">The sequence shown here is derived from an EMBL/GenBank/DDBJ whole genome shotgun (WGS) entry which is preliminary data.</text>
</comment>